<comment type="caution">
    <text evidence="3">The sequence shown here is derived from an EMBL/GenBank/DDBJ whole genome shotgun (WGS) entry which is preliminary data.</text>
</comment>
<evidence type="ECO:0000256" key="1">
    <source>
        <dbReference type="ARBA" id="ARBA00022801"/>
    </source>
</evidence>
<dbReference type="CDD" id="cd01846">
    <property type="entry name" value="fatty_acyltransferase_like"/>
    <property type="match status" value="1"/>
</dbReference>
<dbReference type="Proteomes" id="UP000663831">
    <property type="component" value="Unassembled WGS sequence"/>
</dbReference>
<dbReference type="Gene3D" id="3.40.50.1110">
    <property type="entry name" value="SGNH hydrolase"/>
    <property type="match status" value="1"/>
</dbReference>
<dbReference type="EMBL" id="CAJMWV010000171">
    <property type="protein sequence ID" value="CAE6381012.1"/>
    <property type="molecule type" value="Genomic_DNA"/>
</dbReference>
<feature type="compositionally biased region" description="Acidic residues" evidence="2">
    <location>
        <begin position="188"/>
        <end position="199"/>
    </location>
</feature>
<dbReference type="PANTHER" id="PTHR45648">
    <property type="entry name" value="GDSL LIPASE/ACYLHYDROLASE FAMILY PROTEIN (AFU_ORTHOLOGUE AFUA_4G14700)"/>
    <property type="match status" value="1"/>
</dbReference>
<evidence type="ECO:0000313" key="3">
    <source>
        <dbReference type="EMBL" id="CAE6381012.1"/>
    </source>
</evidence>
<reference evidence="3" key="1">
    <citation type="submission" date="2021-01" db="EMBL/GenBank/DDBJ databases">
        <authorList>
            <person name="Kaushik A."/>
        </authorList>
    </citation>
    <scope>NUCLEOTIDE SEQUENCE</scope>
    <source>
        <strain evidence="3">AG3-1AP</strain>
    </source>
</reference>
<dbReference type="InterPro" id="IPR001087">
    <property type="entry name" value="GDSL"/>
</dbReference>
<dbReference type="InterPro" id="IPR036514">
    <property type="entry name" value="SGNH_hydro_sf"/>
</dbReference>
<proteinExistence type="predicted"/>
<feature type="region of interest" description="Disordered" evidence="2">
    <location>
        <begin position="132"/>
        <end position="199"/>
    </location>
</feature>
<accession>A0A8H3A567</accession>
<sequence>MPYCHTCETQCADITRHLFSCHTQPGAANPSMIAGAPNEVLARSPSLFLAHTAQFELGEAEDEQTFCVQCSREFHTAAALTAHLGDAQVHFRGAENRAHVLLGTPGHPTHDATGLHRLHPRSSRLYENLGHDYEDSDARNDNSPPHALGRGRSSSRGPPRNELDREYTPQEDQGSLYDASSTYQSSEDSSEELTSESDENDDILMDTEYETQNHLGAIPVSPVSRHAQYSQTPGLVAGDVQSLNPPYVPGAYTFIHPQGVNAYAQEGNMSYSRPESGLTPGMSNYYHRSETTQRLNVLQTDCRRICIGRPGDVSPSGHGPKEYQTLHEKSPWYKYAPNFLYIQLSCGRISPSALGIMFLSLVTLALVGSCSAFQLKNLVTFGDSYTDNTMNGDAGYRWPDHVAFMSNGTVNVYDFAHSGATCSGKLTPRIYRPVLEAQVPEYFANVTVKATPGKPRQNTTYIIGKNGTFVPLASQDTMYSIWIGTNDVGVGALLTDPLPDVSIVNTTECVFDWVQELYNKGARNFLIQNMTPMWLLPIYAPNGYDTKYWNSPHNQTEWSIFIAELVRAGNELQALRTKYIAPGRFPGARFGMFDSHRLFKDMYYNPQDYLVGPSYNVSGVIQACRYPYGNNTLVCETEPPAVRDSYLWWNELHPSEQAHKVVARNVLNSLSGKGPFVQWYGAK</sequence>
<dbReference type="SUPFAM" id="SSF52266">
    <property type="entry name" value="SGNH hydrolase"/>
    <property type="match status" value="1"/>
</dbReference>
<dbReference type="Pfam" id="PF00657">
    <property type="entry name" value="Lipase_GDSL"/>
    <property type="match status" value="1"/>
</dbReference>
<dbReference type="AlphaFoldDB" id="A0A8H3A567"/>
<protein>
    <submittedName>
        <fullName evidence="3">Uncharacterized protein</fullName>
    </submittedName>
</protein>
<dbReference type="PANTHER" id="PTHR45648:SF22">
    <property type="entry name" value="GDSL LIPASE_ACYLHYDROLASE FAMILY PROTEIN (AFU_ORTHOLOGUE AFUA_4G14700)"/>
    <property type="match status" value="1"/>
</dbReference>
<evidence type="ECO:0000313" key="4">
    <source>
        <dbReference type="Proteomes" id="UP000663831"/>
    </source>
</evidence>
<organism evidence="3 4">
    <name type="scientific">Rhizoctonia solani</name>
    <dbReference type="NCBI Taxonomy" id="456999"/>
    <lineage>
        <taxon>Eukaryota</taxon>
        <taxon>Fungi</taxon>
        <taxon>Dikarya</taxon>
        <taxon>Basidiomycota</taxon>
        <taxon>Agaricomycotina</taxon>
        <taxon>Agaricomycetes</taxon>
        <taxon>Cantharellales</taxon>
        <taxon>Ceratobasidiaceae</taxon>
        <taxon>Rhizoctonia</taxon>
    </lineage>
</organism>
<name>A0A8H3A567_9AGAM</name>
<dbReference type="OrthoDB" id="1600564at2759"/>
<evidence type="ECO:0000256" key="2">
    <source>
        <dbReference type="SAM" id="MobiDB-lite"/>
    </source>
</evidence>
<keyword evidence="1" id="KW-0378">Hydrolase</keyword>
<dbReference type="GO" id="GO:0016788">
    <property type="term" value="F:hydrolase activity, acting on ester bonds"/>
    <property type="evidence" value="ECO:0007669"/>
    <property type="project" value="InterPro"/>
</dbReference>
<gene>
    <name evidence="3" type="ORF">RDB_LOCUS2294</name>
</gene>
<feature type="compositionally biased region" description="Basic and acidic residues" evidence="2">
    <location>
        <begin position="159"/>
        <end position="168"/>
    </location>
</feature>
<dbReference type="InterPro" id="IPR051058">
    <property type="entry name" value="GDSL_Est/Lipase"/>
</dbReference>